<feature type="domain" description="CDC20/Fizzy WD40" evidence="6">
    <location>
        <begin position="194"/>
        <end position="486"/>
    </location>
</feature>
<dbReference type="AlphaFoldDB" id="A0A367KAD2"/>
<dbReference type="InterPro" id="IPR033010">
    <property type="entry name" value="Cdc20/Fizzy"/>
</dbReference>
<comment type="similarity">
    <text evidence="1">Belongs to the WD repeat CDC20/Fizzy family.</text>
</comment>
<feature type="region of interest" description="Disordered" evidence="5">
    <location>
        <begin position="1"/>
        <end position="41"/>
    </location>
</feature>
<dbReference type="PROSITE" id="PS00678">
    <property type="entry name" value="WD_REPEATS_1"/>
    <property type="match status" value="1"/>
</dbReference>
<accession>A0A367KAD2</accession>
<dbReference type="PROSITE" id="PS50294">
    <property type="entry name" value="WD_REPEATS_REGION"/>
    <property type="match status" value="2"/>
</dbReference>
<evidence type="ECO:0000256" key="3">
    <source>
        <dbReference type="ARBA" id="ARBA00022737"/>
    </source>
</evidence>
<reference evidence="7 8" key="1">
    <citation type="journal article" date="2018" name="G3 (Bethesda)">
        <title>Phylogenetic and Phylogenomic Definition of Rhizopus Species.</title>
        <authorList>
            <person name="Gryganskyi A.P."/>
            <person name="Golan J."/>
            <person name="Dolatabadi S."/>
            <person name="Mondo S."/>
            <person name="Robb S."/>
            <person name="Idnurm A."/>
            <person name="Muszewska A."/>
            <person name="Steczkiewicz K."/>
            <person name="Masonjones S."/>
            <person name="Liao H.L."/>
            <person name="Gajdeczka M.T."/>
            <person name="Anike F."/>
            <person name="Vuek A."/>
            <person name="Anishchenko I.M."/>
            <person name="Voigt K."/>
            <person name="de Hoog G.S."/>
            <person name="Smith M.E."/>
            <person name="Heitman J."/>
            <person name="Vilgalys R."/>
            <person name="Stajich J.E."/>
        </authorList>
    </citation>
    <scope>NUCLEOTIDE SEQUENCE [LARGE SCALE GENOMIC DNA]</scope>
    <source>
        <strain evidence="7 8">LSU 92-RS-03</strain>
    </source>
</reference>
<feature type="compositionally biased region" description="Basic and acidic residues" evidence="5">
    <location>
        <begin position="1"/>
        <end position="16"/>
    </location>
</feature>
<evidence type="ECO:0000256" key="4">
    <source>
        <dbReference type="PROSITE-ProRule" id="PRU00221"/>
    </source>
</evidence>
<name>A0A367KAD2_RHIST</name>
<evidence type="ECO:0000256" key="5">
    <source>
        <dbReference type="SAM" id="MobiDB-lite"/>
    </source>
</evidence>
<dbReference type="InterPro" id="IPR036322">
    <property type="entry name" value="WD40_repeat_dom_sf"/>
</dbReference>
<dbReference type="GO" id="GO:0031145">
    <property type="term" value="P:anaphase-promoting complex-dependent catabolic process"/>
    <property type="evidence" value="ECO:0007669"/>
    <property type="project" value="TreeGrafter"/>
</dbReference>
<dbReference type="InterPro" id="IPR015943">
    <property type="entry name" value="WD40/YVTN_repeat-like_dom_sf"/>
</dbReference>
<dbReference type="GO" id="GO:0010997">
    <property type="term" value="F:anaphase-promoting complex binding"/>
    <property type="evidence" value="ECO:0007669"/>
    <property type="project" value="InterPro"/>
</dbReference>
<feature type="repeat" description="WD" evidence="4">
    <location>
        <begin position="319"/>
        <end position="360"/>
    </location>
</feature>
<dbReference type="STRING" id="4846.A0A367KAD2"/>
<evidence type="ECO:0000259" key="6">
    <source>
        <dbReference type="Pfam" id="PF24807"/>
    </source>
</evidence>
<evidence type="ECO:0000313" key="8">
    <source>
        <dbReference type="Proteomes" id="UP000253551"/>
    </source>
</evidence>
<dbReference type="EMBL" id="PJQM01001974">
    <property type="protein sequence ID" value="RCH99203.1"/>
    <property type="molecule type" value="Genomic_DNA"/>
</dbReference>
<dbReference type="PROSITE" id="PS50082">
    <property type="entry name" value="WD_REPEATS_2"/>
    <property type="match status" value="2"/>
</dbReference>
<dbReference type="InterPro" id="IPR001680">
    <property type="entry name" value="WD40_rpt"/>
</dbReference>
<dbReference type="Pfam" id="PF24807">
    <property type="entry name" value="WD40_CDC20-Fz"/>
    <property type="match status" value="1"/>
</dbReference>
<evidence type="ECO:0000256" key="2">
    <source>
        <dbReference type="ARBA" id="ARBA00022574"/>
    </source>
</evidence>
<dbReference type="InterPro" id="IPR019775">
    <property type="entry name" value="WD40_repeat_CS"/>
</dbReference>
<evidence type="ECO:0000313" key="7">
    <source>
        <dbReference type="EMBL" id="RCH99203.1"/>
    </source>
</evidence>
<feature type="repeat" description="WD" evidence="4">
    <location>
        <begin position="455"/>
        <end position="488"/>
    </location>
</feature>
<dbReference type="Gene3D" id="2.130.10.10">
    <property type="entry name" value="YVTN repeat-like/Quinoprotein amine dehydrogenase"/>
    <property type="match status" value="1"/>
</dbReference>
<dbReference type="CDD" id="cd00200">
    <property type="entry name" value="WD40"/>
    <property type="match status" value="1"/>
</dbReference>
<dbReference type="SMART" id="SM00320">
    <property type="entry name" value="WD40"/>
    <property type="match status" value="5"/>
</dbReference>
<dbReference type="PANTHER" id="PTHR19918">
    <property type="entry name" value="CELL DIVISION CYCLE 20 CDC20 FIZZY -RELATED"/>
    <property type="match status" value="1"/>
</dbReference>
<keyword evidence="2 4" id="KW-0853">WD repeat</keyword>
<dbReference type="Proteomes" id="UP000253551">
    <property type="component" value="Unassembled WGS sequence"/>
</dbReference>
<dbReference type="SUPFAM" id="SSF50978">
    <property type="entry name" value="WD40 repeat-like"/>
    <property type="match status" value="1"/>
</dbReference>
<evidence type="ECO:0000256" key="1">
    <source>
        <dbReference type="ARBA" id="ARBA00006445"/>
    </source>
</evidence>
<comment type="caution">
    <text evidence="7">The sequence shown here is derived from an EMBL/GenBank/DDBJ whole genome shotgun (WGS) entry which is preliminary data.</text>
</comment>
<proteinExistence type="inferred from homology"/>
<dbReference type="OrthoDB" id="10263272at2759"/>
<dbReference type="GO" id="GO:0005680">
    <property type="term" value="C:anaphase-promoting complex"/>
    <property type="evidence" value="ECO:0007669"/>
    <property type="project" value="TreeGrafter"/>
</dbReference>
<dbReference type="GO" id="GO:1905786">
    <property type="term" value="P:positive regulation of anaphase-promoting complex-dependent catabolic process"/>
    <property type="evidence" value="ECO:0007669"/>
    <property type="project" value="TreeGrafter"/>
</dbReference>
<protein>
    <submittedName>
        <fullName evidence="7">Substrate-specific activator of APC-dependent proteolysis</fullName>
    </submittedName>
</protein>
<sequence>MRLRSSRIDLDNHPILEDTTESQNQIYETESPKTPPGQNIEAYFPESPFGRKRYIIPQERRWSQDFTSEEQINEQDSAKPKKISAYFRSEILGNHHAGDEYISNTPDVEKNTSDASLPDRILSFHGSNDRTSSSLYYHPVESAESSSDSSSQANIFQSPNAPKFKNLPLSDMARRILANKEYKRYLNPSPIKTLDAPDIQDNFYLNLLDWGKNDCLAVALGSDVYLWNAYNSHVTQLCSLTDLVTSVKWSMGNYLAVGTRRGLVLLFDASREEKIRTWANHESRVSSLAWTSNVLSSGGRDCNIFHHDVRSYEPHFRTLKGHTHEVCGLQWNPEGTCLASGGNDNQLMIWDALENTTLHKFNQHTAAIKAISWSPHKRGLLVSGGGTADKTIKHWNTITGSLLSSYDTGSQVCNLIWSKKTNEIVSSHGYANPLVNESNNVYIWKTDEWKKTGILSGHRSRVLYMSMSYDESTIVTGAADESLMFWDIFSEDECISQEPKEKCSILR</sequence>
<organism evidence="7 8">
    <name type="scientific">Rhizopus stolonifer</name>
    <name type="common">Rhizopus nigricans</name>
    <dbReference type="NCBI Taxonomy" id="4846"/>
    <lineage>
        <taxon>Eukaryota</taxon>
        <taxon>Fungi</taxon>
        <taxon>Fungi incertae sedis</taxon>
        <taxon>Mucoromycota</taxon>
        <taxon>Mucoromycotina</taxon>
        <taxon>Mucoromycetes</taxon>
        <taxon>Mucorales</taxon>
        <taxon>Mucorineae</taxon>
        <taxon>Rhizopodaceae</taxon>
        <taxon>Rhizopus</taxon>
    </lineage>
</organism>
<dbReference type="GO" id="GO:1990757">
    <property type="term" value="F:ubiquitin ligase activator activity"/>
    <property type="evidence" value="ECO:0007669"/>
    <property type="project" value="TreeGrafter"/>
</dbReference>
<keyword evidence="3" id="KW-0677">Repeat</keyword>
<dbReference type="InterPro" id="IPR056150">
    <property type="entry name" value="WD40_CDC20-Fz"/>
</dbReference>
<gene>
    <name evidence="7" type="primary">CDH1_2</name>
    <name evidence="7" type="ORF">CU098_010066</name>
</gene>
<keyword evidence="8" id="KW-1185">Reference proteome</keyword>